<evidence type="ECO:0000313" key="1">
    <source>
        <dbReference type="EMBL" id="CAK9257769.1"/>
    </source>
</evidence>
<dbReference type="EMBL" id="OZ020106">
    <property type="protein sequence ID" value="CAK9257769.1"/>
    <property type="molecule type" value="Genomic_DNA"/>
</dbReference>
<name>A0ABP0VTF2_9BRYO</name>
<protein>
    <recommendedName>
        <fullName evidence="3">Secreted protein</fullName>
    </recommendedName>
</protein>
<dbReference type="Proteomes" id="UP001497444">
    <property type="component" value="Chromosome 11"/>
</dbReference>
<accession>A0ABP0VTF2</accession>
<gene>
    <name evidence="1" type="ORF">CSSPJE1EN1_LOCUS3247</name>
</gene>
<evidence type="ECO:0008006" key="3">
    <source>
        <dbReference type="Google" id="ProtNLM"/>
    </source>
</evidence>
<sequence length="77" mass="8227">MLSLCSAAFAVEGSPENDVAILVFLQGGAVKPRLSCPMERARFEQALIWLQRQAAAAPTTSEQFLQTTFAALDPSGT</sequence>
<organism evidence="1 2">
    <name type="scientific">Sphagnum jensenii</name>
    <dbReference type="NCBI Taxonomy" id="128206"/>
    <lineage>
        <taxon>Eukaryota</taxon>
        <taxon>Viridiplantae</taxon>
        <taxon>Streptophyta</taxon>
        <taxon>Embryophyta</taxon>
        <taxon>Bryophyta</taxon>
        <taxon>Sphagnophytina</taxon>
        <taxon>Sphagnopsida</taxon>
        <taxon>Sphagnales</taxon>
        <taxon>Sphagnaceae</taxon>
        <taxon>Sphagnum</taxon>
    </lineage>
</organism>
<evidence type="ECO:0000313" key="2">
    <source>
        <dbReference type="Proteomes" id="UP001497444"/>
    </source>
</evidence>
<proteinExistence type="predicted"/>
<keyword evidence="2" id="KW-1185">Reference proteome</keyword>
<reference evidence="1" key="1">
    <citation type="submission" date="2024-02" db="EMBL/GenBank/DDBJ databases">
        <authorList>
            <consortium name="ELIXIR-Norway"/>
            <consortium name="Elixir Norway"/>
        </authorList>
    </citation>
    <scope>NUCLEOTIDE SEQUENCE</scope>
</reference>